<reference evidence="2 3" key="1">
    <citation type="submission" date="2022-01" db="EMBL/GenBank/DDBJ databases">
        <title>Whole genome-based taxonomy of the Shewanellaceae.</title>
        <authorList>
            <person name="Martin-Rodriguez A.J."/>
        </authorList>
    </citation>
    <scope>NUCLEOTIDE SEQUENCE [LARGE SCALE GENOMIC DNA]</scope>
    <source>
        <strain evidence="2 3">DSM 21332</strain>
    </source>
</reference>
<dbReference type="PANTHER" id="PTHR43233">
    <property type="entry name" value="FAMILY N-ACETYLTRANSFERASE, PUTATIVE (AFU_ORTHOLOGUE AFUA_6G03350)-RELATED"/>
    <property type="match status" value="1"/>
</dbReference>
<evidence type="ECO:0000313" key="2">
    <source>
        <dbReference type="EMBL" id="MCL2914213.1"/>
    </source>
</evidence>
<dbReference type="SUPFAM" id="SSF55729">
    <property type="entry name" value="Acyl-CoA N-acyltransferases (Nat)"/>
    <property type="match status" value="1"/>
</dbReference>
<dbReference type="Pfam" id="PF13508">
    <property type="entry name" value="Acetyltransf_7"/>
    <property type="match status" value="1"/>
</dbReference>
<dbReference type="Proteomes" id="UP001202831">
    <property type="component" value="Unassembled WGS sequence"/>
</dbReference>
<evidence type="ECO:0000259" key="1">
    <source>
        <dbReference type="PROSITE" id="PS51186"/>
    </source>
</evidence>
<organism evidence="2 3">
    <name type="scientific">Shewanella corallii</name>
    <dbReference type="NCBI Taxonomy" id="560080"/>
    <lineage>
        <taxon>Bacteria</taxon>
        <taxon>Pseudomonadati</taxon>
        <taxon>Pseudomonadota</taxon>
        <taxon>Gammaproteobacteria</taxon>
        <taxon>Alteromonadales</taxon>
        <taxon>Shewanellaceae</taxon>
        <taxon>Shewanella</taxon>
    </lineage>
</organism>
<gene>
    <name evidence="2" type="ORF">L2725_10585</name>
</gene>
<dbReference type="EMBL" id="JAKIKT010000003">
    <property type="protein sequence ID" value="MCL2914213.1"/>
    <property type="molecule type" value="Genomic_DNA"/>
</dbReference>
<dbReference type="CDD" id="cd04301">
    <property type="entry name" value="NAT_SF"/>
    <property type="match status" value="1"/>
</dbReference>
<feature type="domain" description="N-acetyltransferase" evidence="1">
    <location>
        <begin position="7"/>
        <end position="138"/>
    </location>
</feature>
<dbReference type="InterPro" id="IPR000182">
    <property type="entry name" value="GNAT_dom"/>
</dbReference>
<dbReference type="PANTHER" id="PTHR43233:SF1">
    <property type="entry name" value="FAMILY N-ACETYLTRANSFERASE, PUTATIVE (AFU_ORTHOLOGUE AFUA_6G03350)-RELATED"/>
    <property type="match status" value="1"/>
</dbReference>
<dbReference type="PROSITE" id="PS51186">
    <property type="entry name" value="GNAT"/>
    <property type="match status" value="1"/>
</dbReference>
<dbReference type="Gene3D" id="3.40.630.30">
    <property type="match status" value="1"/>
</dbReference>
<proteinExistence type="predicted"/>
<sequence>MEQSAEYKLVCGSQLMDKSVIHDYVSRSYWAEGIPRTVMDKAIDNALCFGVFKADEQVAFARLITDGATFAYLADVFVLEEHRGKGLSKLMMDNIISHPELQGLRRMMLATRDAHGLYLKYGFTPLVAPDTFMQLWQPNVYG</sequence>
<protein>
    <submittedName>
        <fullName evidence="2">GNAT family N-acetyltransferase</fullName>
    </submittedName>
</protein>
<dbReference type="RefSeq" id="WP_249248932.1">
    <property type="nucleotide sequence ID" value="NZ_JAKIKT010000003.1"/>
</dbReference>
<comment type="caution">
    <text evidence="2">The sequence shown here is derived from an EMBL/GenBank/DDBJ whole genome shotgun (WGS) entry which is preliminary data.</text>
</comment>
<name>A0ABT0N700_9GAMM</name>
<accession>A0ABT0N700</accession>
<keyword evidence="3" id="KW-1185">Reference proteome</keyword>
<dbReference type="InterPro" id="IPR016181">
    <property type="entry name" value="Acyl_CoA_acyltransferase"/>
</dbReference>
<evidence type="ECO:0000313" key="3">
    <source>
        <dbReference type="Proteomes" id="UP001202831"/>
    </source>
</evidence>
<dbReference type="InterPro" id="IPR053144">
    <property type="entry name" value="Acetyltransferase_Butenolide"/>
</dbReference>